<dbReference type="Proteomes" id="UP000753908">
    <property type="component" value="Unassembled WGS sequence"/>
</dbReference>
<dbReference type="InterPro" id="IPR050297">
    <property type="entry name" value="LipidA_mod_glycosyltrf_83"/>
</dbReference>
<evidence type="ECO:0000256" key="4">
    <source>
        <dbReference type="ARBA" id="ARBA00022679"/>
    </source>
</evidence>
<evidence type="ECO:0000256" key="1">
    <source>
        <dbReference type="ARBA" id="ARBA00004651"/>
    </source>
</evidence>
<reference evidence="10" key="2">
    <citation type="journal article" date="2022" name="Microbiol. Resour. Announc.">
        <title>Metagenome Sequencing to Explore Phylogenomics of Terrestrial Cyanobacteria.</title>
        <authorList>
            <person name="Ward R.D."/>
            <person name="Stajich J.E."/>
            <person name="Johansen J.R."/>
            <person name="Huntemann M."/>
            <person name="Clum A."/>
            <person name="Foster B."/>
            <person name="Foster B."/>
            <person name="Roux S."/>
            <person name="Palaniappan K."/>
            <person name="Varghese N."/>
            <person name="Mukherjee S."/>
            <person name="Reddy T.B.K."/>
            <person name="Daum C."/>
            <person name="Copeland A."/>
            <person name="Chen I.A."/>
            <person name="Ivanova N.N."/>
            <person name="Kyrpides N.C."/>
            <person name="Shapiro N."/>
            <person name="Eloe-Fadrosh E.A."/>
            <person name="Pietrasiak N."/>
        </authorList>
    </citation>
    <scope>NUCLEOTIDE SEQUENCE</scope>
    <source>
        <strain evidence="10">CPER-KK1</strain>
    </source>
</reference>
<reference evidence="10" key="1">
    <citation type="submission" date="2021-05" db="EMBL/GenBank/DDBJ databases">
        <authorList>
            <person name="Pietrasiak N."/>
            <person name="Ward R."/>
            <person name="Stajich J.E."/>
            <person name="Kurbessoian T."/>
        </authorList>
    </citation>
    <scope>NUCLEOTIDE SEQUENCE</scope>
    <source>
        <strain evidence="10">CPER-KK1</strain>
    </source>
</reference>
<evidence type="ECO:0000256" key="3">
    <source>
        <dbReference type="ARBA" id="ARBA00022676"/>
    </source>
</evidence>
<keyword evidence="7 8" id="KW-0472">Membrane</keyword>
<dbReference type="InterPro" id="IPR038731">
    <property type="entry name" value="RgtA/B/C-like"/>
</dbReference>
<comment type="subcellular location">
    <subcellularLocation>
        <location evidence="1">Cell membrane</location>
        <topology evidence="1">Multi-pass membrane protein</topology>
    </subcellularLocation>
</comment>
<evidence type="ECO:0000256" key="7">
    <source>
        <dbReference type="ARBA" id="ARBA00023136"/>
    </source>
</evidence>
<keyword evidence="4 10" id="KW-0808">Transferase</keyword>
<evidence type="ECO:0000256" key="8">
    <source>
        <dbReference type="SAM" id="Phobius"/>
    </source>
</evidence>
<dbReference type="EC" id="2.4.-.-" evidence="10"/>
<dbReference type="GO" id="GO:0009103">
    <property type="term" value="P:lipopolysaccharide biosynthetic process"/>
    <property type="evidence" value="ECO:0007669"/>
    <property type="project" value="UniProtKB-ARBA"/>
</dbReference>
<dbReference type="AlphaFoldDB" id="A0A951PM18"/>
<dbReference type="GO" id="GO:0005886">
    <property type="term" value="C:plasma membrane"/>
    <property type="evidence" value="ECO:0007669"/>
    <property type="project" value="UniProtKB-SubCell"/>
</dbReference>
<feature type="transmembrane region" description="Helical" evidence="8">
    <location>
        <begin position="138"/>
        <end position="158"/>
    </location>
</feature>
<feature type="domain" description="Glycosyltransferase RgtA/B/C/D-like" evidence="9">
    <location>
        <begin position="113"/>
        <end position="229"/>
    </location>
</feature>
<evidence type="ECO:0000256" key="2">
    <source>
        <dbReference type="ARBA" id="ARBA00022475"/>
    </source>
</evidence>
<feature type="transmembrane region" description="Helical" evidence="8">
    <location>
        <begin position="412"/>
        <end position="431"/>
    </location>
</feature>
<keyword evidence="6 8" id="KW-1133">Transmembrane helix</keyword>
<keyword evidence="5 8" id="KW-0812">Transmembrane</keyword>
<protein>
    <submittedName>
        <fullName evidence="10">Glycosyltransferase family 39 protein</fullName>
        <ecNumber evidence="10">2.4.-.-</ecNumber>
    </submittedName>
</protein>
<proteinExistence type="predicted"/>
<dbReference type="PANTHER" id="PTHR33908:SF11">
    <property type="entry name" value="MEMBRANE PROTEIN"/>
    <property type="match status" value="1"/>
</dbReference>
<feature type="transmembrane region" description="Helical" evidence="8">
    <location>
        <begin position="303"/>
        <end position="325"/>
    </location>
</feature>
<feature type="transmembrane region" description="Helical" evidence="8">
    <location>
        <begin position="361"/>
        <end position="384"/>
    </location>
</feature>
<evidence type="ECO:0000256" key="5">
    <source>
        <dbReference type="ARBA" id="ARBA00022692"/>
    </source>
</evidence>
<evidence type="ECO:0000256" key="6">
    <source>
        <dbReference type="ARBA" id="ARBA00022989"/>
    </source>
</evidence>
<feature type="transmembrane region" description="Helical" evidence="8">
    <location>
        <begin position="337"/>
        <end position="355"/>
    </location>
</feature>
<comment type="caution">
    <text evidence="10">The sequence shown here is derived from an EMBL/GenBank/DDBJ whole genome shotgun (WGS) entry which is preliminary data.</text>
</comment>
<evidence type="ECO:0000313" key="11">
    <source>
        <dbReference type="Proteomes" id="UP000753908"/>
    </source>
</evidence>
<feature type="transmembrane region" description="Helical" evidence="8">
    <location>
        <begin position="242"/>
        <end position="263"/>
    </location>
</feature>
<dbReference type="PANTHER" id="PTHR33908">
    <property type="entry name" value="MANNOSYLTRANSFERASE YKCB-RELATED"/>
    <property type="match status" value="1"/>
</dbReference>
<accession>A0A951PM18</accession>
<evidence type="ECO:0000259" key="9">
    <source>
        <dbReference type="Pfam" id="PF13231"/>
    </source>
</evidence>
<dbReference type="EMBL" id="JAHHIF010000020">
    <property type="protein sequence ID" value="MBW4546022.1"/>
    <property type="molecule type" value="Genomic_DNA"/>
</dbReference>
<keyword evidence="3 10" id="KW-0328">Glycosyltransferase</keyword>
<name>A0A951PM18_9CYAN</name>
<gene>
    <name evidence="10" type="ORF">KME25_16475</name>
</gene>
<keyword evidence="2" id="KW-1003">Cell membrane</keyword>
<feature type="transmembrane region" description="Helical" evidence="8">
    <location>
        <begin position="110"/>
        <end position="131"/>
    </location>
</feature>
<organism evidence="10 11">
    <name type="scientific">Symplocastrum torsivum CPER-KK1</name>
    <dbReference type="NCBI Taxonomy" id="450513"/>
    <lineage>
        <taxon>Bacteria</taxon>
        <taxon>Bacillati</taxon>
        <taxon>Cyanobacteriota</taxon>
        <taxon>Cyanophyceae</taxon>
        <taxon>Oscillatoriophycideae</taxon>
        <taxon>Oscillatoriales</taxon>
        <taxon>Microcoleaceae</taxon>
        <taxon>Symplocastrum</taxon>
    </lineage>
</organism>
<dbReference type="Pfam" id="PF13231">
    <property type="entry name" value="PMT_2"/>
    <property type="match status" value="1"/>
</dbReference>
<dbReference type="GO" id="GO:0016763">
    <property type="term" value="F:pentosyltransferase activity"/>
    <property type="evidence" value="ECO:0007669"/>
    <property type="project" value="TreeGrafter"/>
</dbReference>
<sequence length="696" mass="77697">MKFSPLLLGIFLLSLTLRVLDITVPLNVDEVSWLSRGTLFFKNLLDGNLAETFLRHHPGVTNMWLNGSGMILNCWLDKLFPGLLNLNPSPNLNACLNTIIPWSIPINLYVIPRLLQAVITSACMVGIYIVAKQLLGRPAALAGISLLILDPFFLGYQRLITTDALQADFSGLALLLLLLYLRGDGDRKWLVASGVLMGLATAAKIPTLFLLPGVIIWIVLIELGLWRTSFPQRGWKRQIIDLMLWSMTLGAVIFLIWPALWVAPLQTFGKLFEGLEEEADKGGLFFLGQVTDSLGLTFYPLALAYRLSPAMQAGLLACLVLLLIPKLRRACKKIPELIALFLIPLCVLVFLSTIKRKYDRYFILAWPELALLAGVGWRTIGVWVKHWGVSLQPRLYDNWVGRWRTNRGVKTGILLALAQIVVLLPHYPYYLTYYNPLLGGSRTAQNLLMIGQGEGLDRAAHWLNQSPNAKEITAAVWYASAFVPYFQGRTVELNTWNSANRVVFYINGIQRQKPDPPLFAYLTAQQPLYTVQLHGVDYVRVYPGSVPLPEDLKNIQVPLSLSFGKQIRLLGYDLNSSELKPGDELLVTFYWKFLEPLPPDFNINVSLRNQDGNFQNRSDAPLLASYLPLDQIAPGTVVRDVHKLTTVPGVLPGHYRLEVGWFSPNKGQALEARDAAGNAQGSQAVIGEVEVVRQAT</sequence>
<evidence type="ECO:0000313" key="10">
    <source>
        <dbReference type="EMBL" id="MBW4546022.1"/>
    </source>
</evidence>